<reference evidence="3 4" key="1">
    <citation type="submission" date="2013-12" db="EMBL/GenBank/DDBJ databases">
        <title>NBRP : Genome information of microbial organism related human and environment.</title>
        <authorList>
            <person name="Hattori M."/>
            <person name="Oshima K."/>
            <person name="Inaba H."/>
            <person name="Suda W."/>
            <person name="Sakamoto M."/>
            <person name="Iino T."/>
            <person name="Kitahara M."/>
            <person name="Oshida Y."/>
            <person name="Iida T."/>
            <person name="Kudo T."/>
            <person name="Itoh T."/>
            <person name="Ahmed I."/>
            <person name="Ohkuma M."/>
        </authorList>
    </citation>
    <scope>NUCLEOTIDE SEQUENCE [LARGE SCALE GENOMIC DNA]</scope>
    <source>
        <strain evidence="3 4">JCM 21738</strain>
    </source>
</reference>
<dbReference type="AlphaFoldDB" id="W4RQF9"/>
<accession>W4RQF9</accession>
<dbReference type="Proteomes" id="UP000018949">
    <property type="component" value="Unassembled WGS sequence"/>
</dbReference>
<dbReference type="EMBL" id="BAUW01000036">
    <property type="protein sequence ID" value="GAE46113.1"/>
    <property type="molecule type" value="Genomic_DNA"/>
</dbReference>
<dbReference type="eggNOG" id="COG2267">
    <property type="taxonomic scope" value="Bacteria"/>
</dbReference>
<name>W4RQF9_9BACI</name>
<gene>
    <name evidence="3" type="ORF">JCM21738_2976</name>
</gene>
<sequence length="272" mass="31003">MPYAKIDDSLSLYYHIKGDGLPVVFIHPFVMGHNVFLHQEELADRYKTIFFDLAGHGRSSKGNKPVTIRGLAEDLKKMLDELGIEKVVLCGYSYGGLVAQEFAMKYPERSEALILSGGFSKIDTLIPKFIIKLVMLMVKFGQVSLAAKWQAKFHKGDPGDEKKIFEYAKRSDAQRCYEYCKAGLQYDSTDSLGRLELPILLVYGSLEKPMHHYRIPFQKKTPQTQVVYIKSGTHQLPPRSYPEFNAILDRFLQPLNERFKLESNMKKEAGLG</sequence>
<proteinExistence type="predicted"/>
<dbReference type="SUPFAM" id="SSF53474">
    <property type="entry name" value="alpha/beta-Hydrolases"/>
    <property type="match status" value="1"/>
</dbReference>
<dbReference type="PRINTS" id="PR00111">
    <property type="entry name" value="ABHYDROLASE"/>
</dbReference>
<feature type="domain" description="AB hydrolase-1" evidence="2">
    <location>
        <begin position="22"/>
        <end position="232"/>
    </location>
</feature>
<dbReference type="Pfam" id="PF00561">
    <property type="entry name" value="Abhydrolase_1"/>
    <property type="match status" value="1"/>
</dbReference>
<keyword evidence="1 3" id="KW-0378">Hydrolase</keyword>
<evidence type="ECO:0000259" key="2">
    <source>
        <dbReference type="Pfam" id="PF00561"/>
    </source>
</evidence>
<comment type="caution">
    <text evidence="3">The sequence shown here is derived from an EMBL/GenBank/DDBJ whole genome shotgun (WGS) entry which is preliminary data.</text>
</comment>
<dbReference type="RefSeq" id="WP_023626871.1">
    <property type="nucleotide sequence ID" value="NZ_BAUW01000036.1"/>
</dbReference>
<dbReference type="PANTHER" id="PTHR43798">
    <property type="entry name" value="MONOACYLGLYCEROL LIPASE"/>
    <property type="match status" value="1"/>
</dbReference>
<dbReference type="PANTHER" id="PTHR43798:SF31">
    <property type="entry name" value="AB HYDROLASE SUPERFAMILY PROTEIN YCLE"/>
    <property type="match status" value="1"/>
</dbReference>
<protein>
    <submittedName>
        <fullName evidence="3">Alpha/beta hydrolase fold</fullName>
    </submittedName>
</protein>
<dbReference type="InterPro" id="IPR050266">
    <property type="entry name" value="AB_hydrolase_sf"/>
</dbReference>
<evidence type="ECO:0000313" key="3">
    <source>
        <dbReference type="EMBL" id="GAE46113.1"/>
    </source>
</evidence>
<evidence type="ECO:0000256" key="1">
    <source>
        <dbReference type="ARBA" id="ARBA00022801"/>
    </source>
</evidence>
<dbReference type="Gene3D" id="3.40.50.1820">
    <property type="entry name" value="alpha/beta hydrolase"/>
    <property type="match status" value="1"/>
</dbReference>
<organism evidence="3 4">
    <name type="scientific">Mesobacillus boroniphilus JCM 21738</name>
    <dbReference type="NCBI Taxonomy" id="1294265"/>
    <lineage>
        <taxon>Bacteria</taxon>
        <taxon>Bacillati</taxon>
        <taxon>Bacillota</taxon>
        <taxon>Bacilli</taxon>
        <taxon>Bacillales</taxon>
        <taxon>Bacillaceae</taxon>
        <taxon>Mesobacillus</taxon>
    </lineage>
</organism>
<keyword evidence="4" id="KW-1185">Reference proteome</keyword>
<dbReference type="GO" id="GO:0016787">
    <property type="term" value="F:hydrolase activity"/>
    <property type="evidence" value="ECO:0007669"/>
    <property type="project" value="UniProtKB-KW"/>
</dbReference>
<evidence type="ECO:0000313" key="4">
    <source>
        <dbReference type="Proteomes" id="UP000018949"/>
    </source>
</evidence>
<dbReference type="GO" id="GO:0016020">
    <property type="term" value="C:membrane"/>
    <property type="evidence" value="ECO:0007669"/>
    <property type="project" value="TreeGrafter"/>
</dbReference>
<dbReference type="InterPro" id="IPR000073">
    <property type="entry name" value="AB_hydrolase_1"/>
</dbReference>
<dbReference type="InterPro" id="IPR029058">
    <property type="entry name" value="AB_hydrolase_fold"/>
</dbReference>